<dbReference type="InterPro" id="IPR043150">
    <property type="entry name" value="Phytochrome_PHY_sf"/>
</dbReference>
<dbReference type="SUPFAM" id="SSF141868">
    <property type="entry name" value="EAL domain-like"/>
    <property type="match status" value="1"/>
</dbReference>
<proteinExistence type="predicted"/>
<dbReference type="InterPro" id="IPR043128">
    <property type="entry name" value="Rev_trsase/Diguanyl_cyclase"/>
</dbReference>
<dbReference type="PROSITE" id="PS50046">
    <property type="entry name" value="PHYTOCHROME_2"/>
    <property type="match status" value="1"/>
</dbReference>
<evidence type="ECO:0000256" key="3">
    <source>
        <dbReference type="ARBA" id="ARBA00022991"/>
    </source>
</evidence>
<dbReference type="Gene3D" id="3.30.450.40">
    <property type="match status" value="1"/>
</dbReference>
<name>A0A1H8RLH2_9RHOB</name>
<sequence length="941" mass="101668">MTAAVPANSPVDLARCEWEPIATPGAIQPHGALLTVVYDNGLIAHASANLEEVLGSTPASVLGQPIEKVIGSVSEIVQREILLPGSQPLQSSVQLRDPKGIPLQLHAFRSGRYVCIDIEAVHPTEERRHVGLAQSIIESFSAALTQNDLCKLAVRGLKEVTGYDRVMAYRFGEGGHGEVIAELCNPGIESYLGLRYPASDIPQIARALYLRQRVGSIGNSSYEPVPLFGHPELDDGVPLDLTHSNLRSVSPIHREYMRNMQTAASLTIGLADGERLWGMLVCHHSTPKVPEPEQRSNAGTIGQVVSLMLSSLGEAETARQKLKRQATLSVLVERLATQDTLTEAFAGASAELLELVDATGALVRLSGNVLRLGILPPPRVIERALAMAMPSSDADPLGVDDLGLRHPDLASCVADGSGVLVLPLASGGDDLIAWFRPEQHRTITWGGSPIDHATWDPAEGRMHPRASFATWKETVSGRSSSWTSADVSLALALRQEVAAEMAMRTSAELAKLRYYDPLTGLANRSLLQEELTALQTTSGPGASLLFLDLDGFKAVNDSMGHDIGDGLLIAVAQRLVNAVRPDDLVVRLGGDEFVVLCQGVDLVATKGLGERLRQVIDEPFEIAGHWCHVSASIGIADTFMLGDLDLVQAADIAMYAAKQDGGNRSQLFAPGLHEIAAQQVTFNHDLREALADDQFVLVYQPVFTLKPDGDVLNGFEALLRWEHPKNGTLSPDRFIPIAEKLGHIHPIGDWVLATAIRQALSFRTICPDLDLTIYVNVSPLQLAHPELVAGMREILQSVPTFPPQALCVEVTESFASDTIVVDALAEIRALGVRVAIDDFGTGFSSLSNLRRLPADKVKFDGTFLSELTTNGKSEGFFSILNQLIHSTNMTVVQEGIETQEQLDFVRAAGADMAQGFFLSLPLTVEDATQLTHEHGRRLLLK</sequence>
<dbReference type="InterPro" id="IPR000160">
    <property type="entry name" value="GGDEF_dom"/>
</dbReference>
<dbReference type="Pfam" id="PF00563">
    <property type="entry name" value="EAL"/>
    <property type="match status" value="1"/>
</dbReference>
<organism evidence="8 9">
    <name type="scientific">Salinihabitans flavidus</name>
    <dbReference type="NCBI Taxonomy" id="569882"/>
    <lineage>
        <taxon>Bacteria</taxon>
        <taxon>Pseudomonadati</taxon>
        <taxon>Pseudomonadota</taxon>
        <taxon>Alphaproteobacteria</taxon>
        <taxon>Rhodobacterales</taxon>
        <taxon>Roseobacteraceae</taxon>
        <taxon>Salinihabitans</taxon>
    </lineage>
</organism>
<reference evidence="8 9" key="1">
    <citation type="submission" date="2016-10" db="EMBL/GenBank/DDBJ databases">
        <authorList>
            <person name="de Groot N.N."/>
        </authorList>
    </citation>
    <scope>NUCLEOTIDE SEQUENCE [LARGE SCALE GENOMIC DNA]</scope>
    <source>
        <strain evidence="8 9">DSM 27842</strain>
    </source>
</reference>
<evidence type="ECO:0000313" key="9">
    <source>
        <dbReference type="Proteomes" id="UP000198893"/>
    </source>
</evidence>
<dbReference type="NCBIfam" id="TIGR00254">
    <property type="entry name" value="GGDEF"/>
    <property type="match status" value="1"/>
</dbReference>
<dbReference type="GO" id="GO:0009881">
    <property type="term" value="F:photoreceptor activity"/>
    <property type="evidence" value="ECO:0007669"/>
    <property type="project" value="UniProtKB-KW"/>
</dbReference>
<dbReference type="CDD" id="cd01949">
    <property type="entry name" value="GGDEF"/>
    <property type="match status" value="1"/>
</dbReference>
<keyword evidence="3" id="KW-0157">Chromophore</keyword>
<dbReference type="Gene3D" id="3.20.20.450">
    <property type="entry name" value="EAL domain"/>
    <property type="match status" value="1"/>
</dbReference>
<dbReference type="InterPro" id="IPR016132">
    <property type="entry name" value="Phyto_chromo_attachment"/>
</dbReference>
<dbReference type="InterPro" id="IPR013515">
    <property type="entry name" value="Phytochrome_cen-reg"/>
</dbReference>
<feature type="domain" description="EAL" evidence="6">
    <location>
        <begin position="679"/>
        <end position="935"/>
    </location>
</feature>
<dbReference type="PRINTS" id="PR01033">
    <property type="entry name" value="PHYTOCHROME"/>
</dbReference>
<dbReference type="InterPro" id="IPR001294">
    <property type="entry name" value="Phytochrome"/>
</dbReference>
<dbReference type="PROSITE" id="PS50883">
    <property type="entry name" value="EAL"/>
    <property type="match status" value="1"/>
</dbReference>
<dbReference type="InterPro" id="IPR035965">
    <property type="entry name" value="PAS-like_dom_sf"/>
</dbReference>
<dbReference type="STRING" id="569882.SAMN04490248_10921"/>
<dbReference type="InterPro" id="IPR029016">
    <property type="entry name" value="GAF-like_dom_sf"/>
</dbReference>
<dbReference type="PROSITE" id="PS50887">
    <property type="entry name" value="GGDEF"/>
    <property type="match status" value="1"/>
</dbReference>
<dbReference type="SMART" id="SM00065">
    <property type="entry name" value="GAF"/>
    <property type="match status" value="1"/>
</dbReference>
<evidence type="ECO:0000313" key="8">
    <source>
        <dbReference type="EMBL" id="SEO67024.1"/>
    </source>
</evidence>
<dbReference type="GO" id="GO:0009584">
    <property type="term" value="P:detection of visible light"/>
    <property type="evidence" value="ECO:0007669"/>
    <property type="project" value="InterPro"/>
</dbReference>
<dbReference type="Gene3D" id="3.30.70.270">
    <property type="match status" value="1"/>
</dbReference>
<dbReference type="InterPro" id="IPR003018">
    <property type="entry name" value="GAF"/>
</dbReference>
<evidence type="ECO:0000256" key="1">
    <source>
        <dbReference type="ARBA" id="ARBA00022543"/>
    </source>
</evidence>
<dbReference type="PANTHER" id="PTHR44757">
    <property type="entry name" value="DIGUANYLATE CYCLASE DGCP"/>
    <property type="match status" value="1"/>
</dbReference>
<dbReference type="InterPro" id="IPR052155">
    <property type="entry name" value="Biofilm_reg_signaling"/>
</dbReference>
<dbReference type="Gene3D" id="3.30.450.20">
    <property type="entry name" value="PAS domain"/>
    <property type="match status" value="1"/>
</dbReference>
<dbReference type="InterPro" id="IPR035919">
    <property type="entry name" value="EAL_sf"/>
</dbReference>
<gene>
    <name evidence="8" type="ORF">SAMN04490248_10921</name>
</gene>
<dbReference type="EMBL" id="FODS01000009">
    <property type="protein sequence ID" value="SEO67024.1"/>
    <property type="molecule type" value="Genomic_DNA"/>
</dbReference>
<keyword evidence="4" id="KW-0675">Receptor</keyword>
<evidence type="ECO:0000256" key="2">
    <source>
        <dbReference type="ARBA" id="ARBA00022606"/>
    </source>
</evidence>
<evidence type="ECO:0000256" key="4">
    <source>
        <dbReference type="ARBA" id="ARBA00023170"/>
    </source>
</evidence>
<dbReference type="Pfam" id="PF00360">
    <property type="entry name" value="PHY"/>
    <property type="match status" value="1"/>
</dbReference>
<keyword evidence="9" id="KW-1185">Reference proteome</keyword>
<dbReference type="SUPFAM" id="SSF55781">
    <property type="entry name" value="GAF domain-like"/>
    <property type="match status" value="2"/>
</dbReference>
<dbReference type="SMART" id="SM00052">
    <property type="entry name" value="EAL"/>
    <property type="match status" value="1"/>
</dbReference>
<evidence type="ECO:0000259" key="7">
    <source>
        <dbReference type="PROSITE" id="PS50887"/>
    </source>
</evidence>
<feature type="domain" description="Phytochrome chromophore attachment site" evidence="5">
    <location>
        <begin position="145"/>
        <end position="294"/>
    </location>
</feature>
<dbReference type="Pfam" id="PF00990">
    <property type="entry name" value="GGDEF"/>
    <property type="match status" value="1"/>
</dbReference>
<keyword evidence="1" id="KW-0600">Photoreceptor protein</keyword>
<dbReference type="SMART" id="SM00267">
    <property type="entry name" value="GGDEF"/>
    <property type="match status" value="1"/>
</dbReference>
<dbReference type="Pfam" id="PF08446">
    <property type="entry name" value="PAS_2"/>
    <property type="match status" value="1"/>
</dbReference>
<dbReference type="SUPFAM" id="SSF55785">
    <property type="entry name" value="PYP-like sensor domain (PAS domain)"/>
    <property type="match status" value="1"/>
</dbReference>
<dbReference type="Gene3D" id="3.30.450.270">
    <property type="match status" value="1"/>
</dbReference>
<dbReference type="Proteomes" id="UP000198893">
    <property type="component" value="Unassembled WGS sequence"/>
</dbReference>
<evidence type="ECO:0000259" key="6">
    <source>
        <dbReference type="PROSITE" id="PS50883"/>
    </source>
</evidence>
<dbReference type="SUPFAM" id="SSF55073">
    <property type="entry name" value="Nucleotide cyclase"/>
    <property type="match status" value="1"/>
</dbReference>
<keyword evidence="2" id="KW-0716">Sensory transduction</keyword>
<protein>
    <submittedName>
        <fullName evidence="8">Diguanylate cyclase (GGDEF) domain-containing protein</fullName>
    </submittedName>
</protein>
<dbReference type="Pfam" id="PF01590">
    <property type="entry name" value="GAF"/>
    <property type="match status" value="1"/>
</dbReference>
<dbReference type="CDD" id="cd01948">
    <property type="entry name" value="EAL"/>
    <property type="match status" value="1"/>
</dbReference>
<dbReference type="InterPro" id="IPR013654">
    <property type="entry name" value="PAS_2"/>
</dbReference>
<dbReference type="InterPro" id="IPR029787">
    <property type="entry name" value="Nucleotide_cyclase"/>
</dbReference>
<dbReference type="AlphaFoldDB" id="A0A1H8RLH2"/>
<accession>A0A1H8RLH2</accession>
<evidence type="ECO:0000259" key="5">
    <source>
        <dbReference type="PROSITE" id="PS50046"/>
    </source>
</evidence>
<dbReference type="PANTHER" id="PTHR44757:SF2">
    <property type="entry name" value="BIOFILM ARCHITECTURE MAINTENANCE PROTEIN MBAA"/>
    <property type="match status" value="1"/>
</dbReference>
<feature type="domain" description="GGDEF" evidence="7">
    <location>
        <begin position="540"/>
        <end position="670"/>
    </location>
</feature>
<dbReference type="InterPro" id="IPR001633">
    <property type="entry name" value="EAL_dom"/>
</dbReference>
<dbReference type="GO" id="GO:0006355">
    <property type="term" value="P:regulation of DNA-templated transcription"/>
    <property type="evidence" value="ECO:0007669"/>
    <property type="project" value="InterPro"/>
</dbReference>